<dbReference type="SMART" id="SM00543">
    <property type="entry name" value="MIF4G"/>
    <property type="match status" value="1"/>
</dbReference>
<protein>
    <submittedName>
        <fullName evidence="6">Putative suppressor of glycerol defect protein</fullName>
    </submittedName>
</protein>
<gene>
    <name evidence="6" type="ORF">DI09_135p50</name>
</gene>
<dbReference type="InterPro" id="IPR003891">
    <property type="entry name" value="Initiation_fac_eIF4g_MI"/>
</dbReference>
<dbReference type="Proteomes" id="UP000029725">
    <property type="component" value="Unassembled WGS sequence"/>
</dbReference>
<comment type="caution">
    <text evidence="6">The sequence shown here is derived from an EMBL/GenBank/DDBJ whole genome shotgun (WGS) entry which is preliminary data.</text>
</comment>
<dbReference type="PROSITE" id="PS51366">
    <property type="entry name" value="MI"/>
    <property type="match status" value="1"/>
</dbReference>
<keyword evidence="7" id="KW-1185">Reference proteome</keyword>
<dbReference type="GO" id="GO:0042274">
    <property type="term" value="P:ribosomal small subunit biogenesis"/>
    <property type="evidence" value="ECO:0007669"/>
    <property type="project" value="TreeGrafter"/>
</dbReference>
<dbReference type="AlphaFoldDB" id="A0A098VUJ7"/>
<dbReference type="SUPFAM" id="SSF48371">
    <property type="entry name" value="ARM repeat"/>
    <property type="match status" value="1"/>
</dbReference>
<dbReference type="GO" id="GO:0003723">
    <property type="term" value="F:RNA binding"/>
    <property type="evidence" value="ECO:0007669"/>
    <property type="project" value="InterPro"/>
</dbReference>
<dbReference type="EMBL" id="JMKJ01000039">
    <property type="protein sequence ID" value="KGG52788.1"/>
    <property type="molecule type" value="Genomic_DNA"/>
</dbReference>
<accession>A0A098VUJ7</accession>
<proteinExistence type="inferred from homology"/>
<evidence type="ECO:0000256" key="4">
    <source>
        <dbReference type="SAM" id="MobiDB-lite"/>
    </source>
</evidence>
<dbReference type="Gene3D" id="1.25.40.180">
    <property type="match status" value="1"/>
</dbReference>
<name>A0A098VUJ7_9MICR</name>
<dbReference type="GeneID" id="25258326"/>
<dbReference type="Pfam" id="PF02847">
    <property type="entry name" value="MA3"/>
    <property type="match status" value="1"/>
</dbReference>
<evidence type="ECO:0000256" key="3">
    <source>
        <dbReference type="ARBA" id="ARBA00023242"/>
    </source>
</evidence>
<evidence type="ECO:0000313" key="7">
    <source>
        <dbReference type="Proteomes" id="UP000029725"/>
    </source>
</evidence>
<sequence length="468" mass="52512">MDQKHATAQQRQIKGLLNRLSDMNFCSTIASFEELYLQHHGQNLTSNISEQIIKALIETPNVLDRFILQYSTLVVALSSIETIDAEFGIYFLAALVDRLKRFSNVKATCVTFSKMLAFLYVLRLVPESLIVEVCESLLCPDPFINMEDGIKVEVVLVLIKGCDWLSSRFKFMLEALDDLKNNKKKIIKGSPTVLDSWKKILLEALKQKGIFKLQDPLAIVPREFLYNTWPANLKSPAHGNGQSIPTEENGKNAKAEPKEKSLASALRINTLLRRQILDAISSSSDILDAIEKLDIFKSSKERREIPSIILLCVKKEKSYNPFYALLSSTLIQRVDGIDATITFMYALWDFSRSLSGKVSIREILNAASFYADLLGKSSLSFCALKEKSPSEIKDLFLMPVLHKKQKSSVQSAQPTTPPSVVEGLELLFAQLRGSILEKMGETPESSAVVKSSISFCVEEIFPLIYKRS</sequence>
<dbReference type="RefSeq" id="XP_013239224.1">
    <property type="nucleotide sequence ID" value="XM_013383770.1"/>
</dbReference>
<dbReference type="VEuPathDB" id="MicrosporidiaDB:DI09_135p50"/>
<comment type="subcellular location">
    <subcellularLocation>
        <location evidence="1">Nucleus</location>
        <location evidence="1">Nucleolus</location>
    </subcellularLocation>
</comment>
<keyword evidence="3" id="KW-0539">Nucleus</keyword>
<dbReference type="PANTHER" id="PTHR18034:SF4">
    <property type="entry name" value="NUCLEOLAR MIF4G DOMAIN-CONTAINING PROTEIN 1"/>
    <property type="match status" value="1"/>
</dbReference>
<dbReference type="OrthoDB" id="361797at2759"/>
<feature type="region of interest" description="Disordered" evidence="4">
    <location>
        <begin position="236"/>
        <end position="258"/>
    </location>
</feature>
<feature type="domain" description="MI" evidence="5">
    <location>
        <begin position="271"/>
        <end position="389"/>
    </location>
</feature>
<comment type="similarity">
    <text evidence="2">Belongs to the CWC22 family.</text>
</comment>
<dbReference type="GO" id="GO:0005730">
    <property type="term" value="C:nucleolus"/>
    <property type="evidence" value="ECO:0007669"/>
    <property type="project" value="UniProtKB-SubCell"/>
</dbReference>
<dbReference type="Pfam" id="PF02854">
    <property type="entry name" value="MIF4G"/>
    <property type="match status" value="1"/>
</dbReference>
<organism evidence="6 7">
    <name type="scientific">Mitosporidium daphniae</name>
    <dbReference type="NCBI Taxonomy" id="1485682"/>
    <lineage>
        <taxon>Eukaryota</taxon>
        <taxon>Fungi</taxon>
        <taxon>Fungi incertae sedis</taxon>
        <taxon>Microsporidia</taxon>
        <taxon>Mitosporidium</taxon>
    </lineage>
</organism>
<dbReference type="InterPro" id="IPR003890">
    <property type="entry name" value="MIF4G-like_typ-3"/>
</dbReference>
<dbReference type="HOGENOM" id="CLU_584050_0_0_1"/>
<feature type="compositionally biased region" description="Basic and acidic residues" evidence="4">
    <location>
        <begin position="248"/>
        <end position="258"/>
    </location>
</feature>
<reference evidence="6 7" key="1">
    <citation type="submission" date="2014-04" db="EMBL/GenBank/DDBJ databases">
        <title>A new species of microsporidia sheds light on the evolution of extreme parasitism.</title>
        <authorList>
            <person name="Haag K.L."/>
            <person name="James T.Y."/>
            <person name="Larsson R."/>
            <person name="Schaer T.M."/>
            <person name="Refardt D."/>
            <person name="Pombert J.-F."/>
            <person name="Ebert D."/>
        </authorList>
    </citation>
    <scope>NUCLEOTIDE SEQUENCE [LARGE SCALE GENOMIC DNA]</scope>
    <source>
        <strain evidence="6 7">UGP3</strain>
        <tissue evidence="6">Spores</tissue>
    </source>
</reference>
<evidence type="ECO:0000256" key="2">
    <source>
        <dbReference type="ARBA" id="ARBA00006856"/>
    </source>
</evidence>
<evidence type="ECO:0000259" key="5">
    <source>
        <dbReference type="PROSITE" id="PS51366"/>
    </source>
</evidence>
<dbReference type="InterPro" id="IPR050781">
    <property type="entry name" value="CWC22_splicing_factor"/>
</dbReference>
<evidence type="ECO:0000256" key="1">
    <source>
        <dbReference type="ARBA" id="ARBA00004604"/>
    </source>
</evidence>
<dbReference type="InterPro" id="IPR016024">
    <property type="entry name" value="ARM-type_fold"/>
</dbReference>
<evidence type="ECO:0000313" key="6">
    <source>
        <dbReference type="EMBL" id="KGG52788.1"/>
    </source>
</evidence>
<dbReference type="PANTHER" id="PTHR18034">
    <property type="entry name" value="CELL CYCLE CONTROL PROTEIN CWF22-RELATED"/>
    <property type="match status" value="1"/>
</dbReference>